<dbReference type="InterPro" id="IPR012337">
    <property type="entry name" value="RNaseH-like_sf"/>
</dbReference>
<evidence type="ECO:0000313" key="2">
    <source>
        <dbReference type="Proteomes" id="UP000314982"/>
    </source>
</evidence>
<dbReference type="PANTHER" id="PTHR46880">
    <property type="entry name" value="RAS-ASSOCIATING DOMAIN-CONTAINING PROTEIN"/>
    <property type="match status" value="1"/>
</dbReference>
<organism evidence="1 2">
    <name type="scientific">Hucho hucho</name>
    <name type="common">huchen</name>
    <dbReference type="NCBI Taxonomy" id="62062"/>
    <lineage>
        <taxon>Eukaryota</taxon>
        <taxon>Metazoa</taxon>
        <taxon>Chordata</taxon>
        <taxon>Craniata</taxon>
        <taxon>Vertebrata</taxon>
        <taxon>Euteleostomi</taxon>
        <taxon>Actinopterygii</taxon>
        <taxon>Neopterygii</taxon>
        <taxon>Teleostei</taxon>
        <taxon>Protacanthopterygii</taxon>
        <taxon>Salmoniformes</taxon>
        <taxon>Salmonidae</taxon>
        <taxon>Salmoninae</taxon>
        <taxon>Hucho</taxon>
    </lineage>
</organism>
<dbReference type="SUPFAM" id="SSF53098">
    <property type="entry name" value="Ribonuclease H-like"/>
    <property type="match status" value="1"/>
</dbReference>
<evidence type="ECO:0000313" key="1">
    <source>
        <dbReference type="Ensembl" id="ENSHHUP00000075468.1"/>
    </source>
</evidence>
<proteinExistence type="predicted"/>
<dbReference type="STRING" id="62062.ENSHHUP00000075468"/>
<dbReference type="PANTHER" id="PTHR46880:SF9">
    <property type="entry name" value="ZINC FINGER PROTEIN 862"/>
    <property type="match status" value="1"/>
</dbReference>
<reference evidence="1" key="3">
    <citation type="submission" date="2025-09" db="UniProtKB">
        <authorList>
            <consortium name="Ensembl"/>
        </authorList>
    </citation>
    <scope>IDENTIFICATION</scope>
</reference>
<accession>A0A4W5QNY1</accession>
<reference evidence="1" key="2">
    <citation type="submission" date="2025-08" db="UniProtKB">
        <authorList>
            <consortium name="Ensembl"/>
        </authorList>
    </citation>
    <scope>IDENTIFICATION</scope>
</reference>
<dbReference type="Proteomes" id="UP000314982">
    <property type="component" value="Unassembled WGS sequence"/>
</dbReference>
<keyword evidence="2" id="KW-1185">Reference proteome</keyword>
<dbReference type="Ensembl" id="ENSHHUT00000077941.1">
    <property type="protein sequence ID" value="ENSHHUP00000075468.1"/>
    <property type="gene ID" value="ENSHHUG00000044219.1"/>
</dbReference>
<name>A0A4W5QNY1_9TELE</name>
<dbReference type="AlphaFoldDB" id="A0A4W5QNY1"/>
<reference evidence="2" key="1">
    <citation type="submission" date="2018-06" db="EMBL/GenBank/DDBJ databases">
        <title>Genome assembly of Danube salmon.</title>
        <authorList>
            <person name="Macqueen D.J."/>
            <person name="Gundappa M.K."/>
        </authorList>
    </citation>
    <scope>NUCLEOTIDE SEQUENCE [LARGE SCALE GENOMIC DNA]</scope>
</reference>
<sequence>MTALFSGRTTDLYLVSSGTRSSNSFSYWPNALTTRLPATTCHWQEVWMKKKESLWAQHIEIRSRPKSSCTILQRWRETTRENLKNTKFLSIMSDGSTDSSVKEEELVYVRFCHKGKIQLKFVAIKSIEKGDAAHISNAISGIMEGVCDEWGRKLVSLGTDGAAVMTGAKNVVVSRLKVDWAYIIGIHCMAHRLELTFSDAIRSNVMFQKVENLLSGLCTFYHTSPLNRANLVNSFQALGDKPLVTTRIGGTQWVGHLLRALDHFL</sequence>
<protein>
    <submittedName>
        <fullName evidence="1">Uncharacterized protein</fullName>
    </submittedName>
</protein>
<dbReference type="GeneTree" id="ENSGT00970000198223"/>